<evidence type="ECO:0000313" key="2">
    <source>
        <dbReference type="Proteomes" id="UP000060699"/>
    </source>
</evidence>
<protein>
    <submittedName>
        <fullName evidence="1">Uncharacterized protein</fullName>
    </submittedName>
</protein>
<dbReference type="InterPro" id="IPR010239">
    <property type="entry name" value="CHP02001"/>
</dbReference>
<dbReference type="AlphaFoldDB" id="A0A0U3LQC5"/>
<dbReference type="Proteomes" id="UP000060699">
    <property type="component" value="Chromosome"/>
</dbReference>
<dbReference type="NCBIfam" id="TIGR02001">
    <property type="entry name" value="gcw_chp"/>
    <property type="match status" value="1"/>
</dbReference>
<sequence length="290" mass="29977" precursor="true">MKTRLLTLFLTSSCLLHAAARAEGEATAPVQGPAAAAPAAAPSAAPITANIGLVSDYRFRGISQTWKRPAVQGGFDYAHSSGFYLGTWASNVSGNSYNNGAGLEMDLYGGFKTAVAEGVTLDVGALAYVYPGARLNRAPGVPTGDKYDNVDVYAAVTAGNFSGKLSVAATDYFGLDGNTAAYAYFNALTPAGSSKGSAYLDLNYGFDLGQGLTAAAHVGHLWVRHYGDLSYTDWKLSLSKPIESLGGLTLSASLVGTDADKRFYQAGDAGGLNAKRLGNTGVVLGVSKAF</sequence>
<dbReference type="RefSeq" id="WP_058935353.1">
    <property type="nucleotide sequence ID" value="NZ_CP013729.1"/>
</dbReference>
<dbReference type="OrthoDB" id="9793561at2"/>
<dbReference type="EMBL" id="CP013729">
    <property type="protein sequence ID" value="ALV07191.1"/>
    <property type="molecule type" value="Genomic_DNA"/>
</dbReference>
<evidence type="ECO:0000313" key="1">
    <source>
        <dbReference type="EMBL" id="ALV07191.1"/>
    </source>
</evidence>
<accession>A0A0U3LQC5</accession>
<gene>
    <name evidence="1" type="ORF">RD2015_2726</name>
</gene>
<proteinExistence type="predicted"/>
<keyword evidence="2" id="KW-1185">Reference proteome</keyword>
<dbReference type="PATRIC" id="fig|76731.3.peg.2790"/>
<reference evidence="1 2" key="1">
    <citation type="submission" date="2015-12" db="EMBL/GenBank/DDBJ databases">
        <title>Complete genome of Roseateles depolymerans KCTC 42856.</title>
        <authorList>
            <person name="Kim K.M."/>
        </authorList>
    </citation>
    <scope>NUCLEOTIDE SEQUENCE [LARGE SCALE GENOMIC DNA]</scope>
    <source>
        <strain evidence="1 2">KCTC 42856</strain>
    </source>
</reference>
<dbReference type="Pfam" id="PF09694">
    <property type="entry name" value="Gcw_chp"/>
    <property type="match status" value="1"/>
</dbReference>
<name>A0A0U3LQC5_9BURK</name>
<dbReference type="STRING" id="76731.RD2015_2726"/>
<dbReference type="KEGG" id="rdp:RD2015_2726"/>
<organism evidence="1 2">
    <name type="scientific">Roseateles depolymerans</name>
    <dbReference type="NCBI Taxonomy" id="76731"/>
    <lineage>
        <taxon>Bacteria</taxon>
        <taxon>Pseudomonadati</taxon>
        <taxon>Pseudomonadota</taxon>
        <taxon>Betaproteobacteria</taxon>
        <taxon>Burkholderiales</taxon>
        <taxon>Sphaerotilaceae</taxon>
        <taxon>Roseateles</taxon>
    </lineage>
</organism>